<dbReference type="PANTHER" id="PTHR31157">
    <property type="entry name" value="SCP DOMAIN-CONTAINING PROTEIN"/>
    <property type="match status" value="1"/>
</dbReference>
<evidence type="ECO:0000313" key="2">
    <source>
        <dbReference type="EMBL" id="CAA9583280.1"/>
    </source>
</evidence>
<dbReference type="InterPro" id="IPR014044">
    <property type="entry name" value="CAP_dom"/>
</dbReference>
<protein>
    <recommendedName>
        <fullName evidence="1">SCP domain-containing protein</fullName>
    </recommendedName>
</protein>
<reference evidence="2" key="1">
    <citation type="submission" date="2020-02" db="EMBL/GenBank/DDBJ databases">
        <authorList>
            <person name="Meier V. D."/>
        </authorList>
    </citation>
    <scope>NUCLEOTIDE SEQUENCE</scope>
    <source>
        <strain evidence="2">AVDCRST_MAG88</strain>
    </source>
</reference>
<dbReference type="Pfam" id="PF00188">
    <property type="entry name" value="CAP"/>
    <property type="match status" value="1"/>
</dbReference>
<dbReference type="PANTHER" id="PTHR31157:SF1">
    <property type="entry name" value="SCP DOMAIN-CONTAINING PROTEIN"/>
    <property type="match status" value="1"/>
</dbReference>
<gene>
    <name evidence="2" type="ORF">AVDCRST_MAG88-3606</name>
</gene>
<organism evidence="2">
    <name type="scientific">uncultured Thermomicrobiales bacterium</name>
    <dbReference type="NCBI Taxonomy" id="1645740"/>
    <lineage>
        <taxon>Bacteria</taxon>
        <taxon>Pseudomonadati</taxon>
        <taxon>Thermomicrobiota</taxon>
        <taxon>Thermomicrobia</taxon>
        <taxon>Thermomicrobiales</taxon>
        <taxon>environmental samples</taxon>
    </lineage>
</organism>
<evidence type="ECO:0000259" key="1">
    <source>
        <dbReference type="Pfam" id="PF00188"/>
    </source>
</evidence>
<dbReference type="InterPro" id="IPR035940">
    <property type="entry name" value="CAP_sf"/>
</dbReference>
<dbReference type="CDD" id="cd05379">
    <property type="entry name" value="CAP_bacterial"/>
    <property type="match status" value="1"/>
</dbReference>
<dbReference type="SUPFAM" id="SSF55797">
    <property type="entry name" value="PR-1-like"/>
    <property type="match status" value="1"/>
</dbReference>
<sequence length="328" mass="35615">AALAGATGAMQPGERCFAETGRCMSGLFAAYWDANGGLAQQGFPITDAVREVSPTDGRTYLVQYFERARFEHHPEFAGTPHEVLLGLLGREQFTAKYPAGRPAGGAGDACFAETGRCVRGPFFSYWEQQGGLAQQGFPISDEFDEVNPTDGRTYRVQYFERARFEYHPDGAGVLLGLLGREQLQARSPQATAPSAVALDAEERAMLDTINRYRAEHGLGALAPSPTLTAAAEWLSADMIANRYFSHTDSQGRDPFQRMCAFGYCYSTAKGENIAAGHAGAAATFAQWRESAGHNAIMLGKDYTAIGIARVQGGQYGWYWTATFGGRRD</sequence>
<dbReference type="Gene3D" id="3.40.33.10">
    <property type="entry name" value="CAP"/>
    <property type="match status" value="1"/>
</dbReference>
<dbReference type="EMBL" id="CADCWM010000873">
    <property type="protein sequence ID" value="CAA9583280.1"/>
    <property type="molecule type" value="Genomic_DNA"/>
</dbReference>
<dbReference type="AlphaFoldDB" id="A0A6J4VM63"/>
<accession>A0A6J4VM63</accession>
<feature type="non-terminal residue" evidence="2">
    <location>
        <position position="1"/>
    </location>
</feature>
<name>A0A6J4VM63_9BACT</name>
<feature type="domain" description="SCP" evidence="1">
    <location>
        <begin position="206"/>
        <end position="322"/>
    </location>
</feature>
<proteinExistence type="predicted"/>